<comment type="subcellular location">
    <subcellularLocation>
        <location evidence="1">Cytoplasm</location>
    </subcellularLocation>
</comment>
<keyword evidence="12" id="KW-1185">Reference proteome</keyword>
<evidence type="ECO:0000256" key="7">
    <source>
        <dbReference type="ARBA" id="ARBA00023163"/>
    </source>
</evidence>
<feature type="domain" description="Response regulatory" evidence="10">
    <location>
        <begin position="3"/>
        <end position="119"/>
    </location>
</feature>
<keyword evidence="5" id="KW-0805">Transcription regulation</keyword>
<evidence type="ECO:0000256" key="6">
    <source>
        <dbReference type="ARBA" id="ARBA00023125"/>
    </source>
</evidence>
<keyword evidence="3 8" id="KW-0597">Phosphoprotein</keyword>
<reference evidence="11 12" key="1">
    <citation type="submission" date="2017-07" db="EMBL/GenBank/DDBJ databases">
        <title>Genome sequencing and assembly of Paenibacillus rigui.</title>
        <authorList>
            <person name="Mayilraj S."/>
        </authorList>
    </citation>
    <scope>NUCLEOTIDE SEQUENCE [LARGE SCALE GENOMIC DNA]</scope>
    <source>
        <strain evidence="11 12">JCM 16352</strain>
    </source>
</reference>
<dbReference type="SUPFAM" id="SSF46689">
    <property type="entry name" value="Homeodomain-like"/>
    <property type="match status" value="1"/>
</dbReference>
<evidence type="ECO:0000256" key="1">
    <source>
        <dbReference type="ARBA" id="ARBA00004496"/>
    </source>
</evidence>
<dbReference type="Pfam" id="PF12833">
    <property type="entry name" value="HTH_18"/>
    <property type="match status" value="1"/>
</dbReference>
<dbReference type="OrthoDB" id="342399at2"/>
<dbReference type="Pfam" id="PF00072">
    <property type="entry name" value="Response_reg"/>
    <property type="match status" value="1"/>
</dbReference>
<dbReference type="GO" id="GO:0043565">
    <property type="term" value="F:sequence-specific DNA binding"/>
    <property type="evidence" value="ECO:0007669"/>
    <property type="project" value="InterPro"/>
</dbReference>
<dbReference type="InterPro" id="IPR020449">
    <property type="entry name" value="Tscrpt_reg_AraC-type_HTH"/>
</dbReference>
<dbReference type="InterPro" id="IPR018060">
    <property type="entry name" value="HTH_AraC"/>
</dbReference>
<evidence type="ECO:0000259" key="10">
    <source>
        <dbReference type="PROSITE" id="PS50110"/>
    </source>
</evidence>
<dbReference type="SMART" id="SM00448">
    <property type="entry name" value="REC"/>
    <property type="match status" value="1"/>
</dbReference>
<dbReference type="InterPro" id="IPR051552">
    <property type="entry name" value="HptR"/>
</dbReference>
<evidence type="ECO:0000256" key="8">
    <source>
        <dbReference type="PROSITE-ProRule" id="PRU00169"/>
    </source>
</evidence>
<evidence type="ECO:0000313" key="11">
    <source>
        <dbReference type="EMBL" id="OXM82999.1"/>
    </source>
</evidence>
<keyword evidence="7" id="KW-0804">Transcription</keyword>
<evidence type="ECO:0000256" key="5">
    <source>
        <dbReference type="ARBA" id="ARBA00023015"/>
    </source>
</evidence>
<dbReference type="SMART" id="SM00342">
    <property type="entry name" value="HTH_ARAC"/>
    <property type="match status" value="1"/>
</dbReference>
<accession>A0A229UJC1</accession>
<feature type="domain" description="HTH araC/xylS-type" evidence="9">
    <location>
        <begin position="164"/>
        <end position="262"/>
    </location>
</feature>
<dbReference type="Gene3D" id="3.40.50.2300">
    <property type="match status" value="1"/>
</dbReference>
<dbReference type="Gene3D" id="1.10.10.60">
    <property type="entry name" value="Homeodomain-like"/>
    <property type="match status" value="2"/>
</dbReference>
<dbReference type="GO" id="GO:0005737">
    <property type="term" value="C:cytoplasm"/>
    <property type="evidence" value="ECO:0007669"/>
    <property type="project" value="UniProtKB-SubCell"/>
</dbReference>
<evidence type="ECO:0000256" key="4">
    <source>
        <dbReference type="ARBA" id="ARBA00023012"/>
    </source>
</evidence>
<dbReference type="AlphaFoldDB" id="A0A229UJC1"/>
<dbReference type="PANTHER" id="PTHR42713:SF3">
    <property type="entry name" value="TRANSCRIPTIONAL REGULATORY PROTEIN HPTR"/>
    <property type="match status" value="1"/>
</dbReference>
<organism evidence="11 12">
    <name type="scientific">Paenibacillus rigui</name>
    <dbReference type="NCBI Taxonomy" id="554312"/>
    <lineage>
        <taxon>Bacteria</taxon>
        <taxon>Bacillati</taxon>
        <taxon>Bacillota</taxon>
        <taxon>Bacilli</taxon>
        <taxon>Bacillales</taxon>
        <taxon>Paenibacillaceae</taxon>
        <taxon>Paenibacillus</taxon>
    </lineage>
</organism>
<evidence type="ECO:0000259" key="9">
    <source>
        <dbReference type="PROSITE" id="PS01124"/>
    </source>
</evidence>
<keyword evidence="2" id="KW-0963">Cytoplasm</keyword>
<name>A0A229UJC1_9BACL</name>
<dbReference type="InterPro" id="IPR018062">
    <property type="entry name" value="HTH_AraC-typ_CS"/>
</dbReference>
<dbReference type="CDD" id="cd17536">
    <property type="entry name" value="REC_YesN-like"/>
    <property type="match status" value="1"/>
</dbReference>
<dbReference type="PROSITE" id="PS50110">
    <property type="entry name" value="RESPONSE_REGULATORY"/>
    <property type="match status" value="1"/>
</dbReference>
<dbReference type="GO" id="GO:0003700">
    <property type="term" value="F:DNA-binding transcription factor activity"/>
    <property type="evidence" value="ECO:0007669"/>
    <property type="project" value="InterPro"/>
</dbReference>
<proteinExistence type="predicted"/>
<feature type="modified residue" description="4-aspartylphosphate" evidence="8">
    <location>
        <position position="54"/>
    </location>
</feature>
<dbReference type="PANTHER" id="PTHR42713">
    <property type="entry name" value="HISTIDINE KINASE-RELATED"/>
    <property type="match status" value="1"/>
</dbReference>
<evidence type="ECO:0008006" key="13">
    <source>
        <dbReference type="Google" id="ProtNLM"/>
    </source>
</evidence>
<dbReference type="Proteomes" id="UP000215509">
    <property type="component" value="Unassembled WGS sequence"/>
</dbReference>
<dbReference type="PRINTS" id="PR00032">
    <property type="entry name" value="HTHARAC"/>
</dbReference>
<evidence type="ECO:0000256" key="3">
    <source>
        <dbReference type="ARBA" id="ARBA00022553"/>
    </source>
</evidence>
<dbReference type="SUPFAM" id="SSF52172">
    <property type="entry name" value="CheY-like"/>
    <property type="match status" value="1"/>
</dbReference>
<dbReference type="InterPro" id="IPR001789">
    <property type="entry name" value="Sig_transdc_resp-reg_receiver"/>
</dbReference>
<dbReference type="EMBL" id="NMQW01000052">
    <property type="protein sequence ID" value="OXM82999.1"/>
    <property type="molecule type" value="Genomic_DNA"/>
</dbReference>
<evidence type="ECO:0000313" key="12">
    <source>
        <dbReference type="Proteomes" id="UP000215509"/>
    </source>
</evidence>
<evidence type="ECO:0000256" key="2">
    <source>
        <dbReference type="ARBA" id="ARBA00022490"/>
    </source>
</evidence>
<dbReference type="InterPro" id="IPR011006">
    <property type="entry name" value="CheY-like_superfamily"/>
</dbReference>
<dbReference type="PROSITE" id="PS00041">
    <property type="entry name" value="HTH_ARAC_FAMILY_1"/>
    <property type="match status" value="1"/>
</dbReference>
<keyword evidence="6" id="KW-0238">DNA-binding</keyword>
<sequence length="273" mass="31430">MISIVIADDEQITRQGLSILPWEEEGIVLAGLASNGLEALELVRSHRSDILLTDIRMPGMNGLEVMECARNEHPQLKVIFITAYHQLDYALKAIQLGASGFVLKPTDPDEIMNVCRKAKNSIISEREQKKATKDVQDRLKEYQYILEGKVKADTSLRSVSGVITNILQEMESRYMEDLTIQQFSQRYHFHPDYLTRLFKKETGDNFVNVLVRIRMQRAVGLLADFSIKVYEIAERVGVRDSRYFGQIFKKHYGVTPQDFRKRLQSSQMETEEP</sequence>
<comment type="caution">
    <text evidence="11">The sequence shown here is derived from an EMBL/GenBank/DDBJ whole genome shotgun (WGS) entry which is preliminary data.</text>
</comment>
<gene>
    <name evidence="11" type="ORF">CF651_27670</name>
</gene>
<dbReference type="GO" id="GO:0000160">
    <property type="term" value="P:phosphorelay signal transduction system"/>
    <property type="evidence" value="ECO:0007669"/>
    <property type="project" value="UniProtKB-KW"/>
</dbReference>
<dbReference type="RefSeq" id="WP_094018096.1">
    <property type="nucleotide sequence ID" value="NZ_NMQW01000052.1"/>
</dbReference>
<dbReference type="PROSITE" id="PS01124">
    <property type="entry name" value="HTH_ARAC_FAMILY_2"/>
    <property type="match status" value="1"/>
</dbReference>
<keyword evidence="4" id="KW-0902">Two-component regulatory system</keyword>
<protein>
    <recommendedName>
        <fullName evidence="13">DNA-binding response regulator</fullName>
    </recommendedName>
</protein>
<dbReference type="InterPro" id="IPR009057">
    <property type="entry name" value="Homeodomain-like_sf"/>
</dbReference>